<accession>A0A2K1QB47</accession>
<dbReference type="Proteomes" id="UP000236345">
    <property type="component" value="Unassembled WGS sequence"/>
</dbReference>
<evidence type="ECO:0000313" key="2">
    <source>
        <dbReference type="Proteomes" id="UP000236345"/>
    </source>
</evidence>
<gene>
    <name evidence="1" type="ORF">COO59_06935</name>
</gene>
<proteinExistence type="predicted"/>
<comment type="caution">
    <text evidence="1">The sequence shown here is derived from an EMBL/GenBank/DDBJ whole genome shotgun (WGS) entry which is preliminary data.</text>
</comment>
<organism evidence="1 2">
    <name type="scientific">Mixta theicola</name>
    <dbReference type="NCBI Taxonomy" id="1458355"/>
    <lineage>
        <taxon>Bacteria</taxon>
        <taxon>Pseudomonadati</taxon>
        <taxon>Pseudomonadota</taxon>
        <taxon>Gammaproteobacteria</taxon>
        <taxon>Enterobacterales</taxon>
        <taxon>Erwiniaceae</taxon>
        <taxon>Mixta</taxon>
    </lineage>
</organism>
<evidence type="ECO:0000313" key="1">
    <source>
        <dbReference type="EMBL" id="PNS12237.1"/>
    </source>
</evidence>
<dbReference type="AlphaFoldDB" id="A0A2K1QB47"/>
<keyword evidence="2" id="KW-1185">Reference proteome</keyword>
<name>A0A2K1QB47_9GAMM</name>
<protein>
    <submittedName>
        <fullName evidence="1">Uncharacterized protein</fullName>
    </submittedName>
</protein>
<reference evidence="2" key="1">
    <citation type="submission" date="2017-09" db="EMBL/GenBank/DDBJ databases">
        <authorList>
            <person name="Palmer M."/>
            <person name="Steenkamp E.T."/>
            <person name="Coetzee M.P."/>
            <person name="Avontuur J.R."/>
            <person name="Van Zyl E."/>
            <person name="Chan W.-Y."/>
            <person name="Blom J."/>
            <person name="Venter S.N."/>
        </authorList>
    </citation>
    <scope>NUCLEOTIDE SEQUENCE [LARGE SCALE GENOMIC DNA]</scope>
    <source>
        <strain evidence="2">QC88-366</strain>
    </source>
</reference>
<sequence>MPGRVYAIATCGWLWLAVPVISGRTTQAHCSSSVILRSKIAPSSPPGRAAISVFSCVRSRCFSDQDAAWGCALCCAAVNFARPNAFLAVLIFVQNLKTGGIM</sequence>
<dbReference type="EMBL" id="NWUO01000004">
    <property type="protein sequence ID" value="PNS12237.1"/>
    <property type="molecule type" value="Genomic_DNA"/>
</dbReference>